<dbReference type="InterPro" id="IPR006094">
    <property type="entry name" value="Oxid_FAD_bind_N"/>
</dbReference>
<feature type="domain" description="FAD-binding PCMH-type" evidence="6">
    <location>
        <begin position="40"/>
        <end position="229"/>
    </location>
</feature>
<evidence type="ECO:0000256" key="5">
    <source>
        <dbReference type="SAM" id="MobiDB-lite"/>
    </source>
</evidence>
<dbReference type="InterPro" id="IPR016164">
    <property type="entry name" value="FAD-linked_Oxase-like_C"/>
</dbReference>
<name>A0A948WCE4_UNCEI</name>
<dbReference type="GO" id="GO:0016491">
    <property type="term" value="F:oxidoreductase activity"/>
    <property type="evidence" value="ECO:0007669"/>
    <property type="project" value="UniProtKB-KW"/>
</dbReference>
<dbReference type="InterPro" id="IPR016169">
    <property type="entry name" value="FAD-bd_PCMH_sub2"/>
</dbReference>
<dbReference type="Gene3D" id="3.30.43.10">
    <property type="entry name" value="Uridine Diphospho-n-acetylenolpyruvylglucosamine Reductase, domain 2"/>
    <property type="match status" value="1"/>
</dbReference>
<evidence type="ECO:0000256" key="1">
    <source>
        <dbReference type="ARBA" id="ARBA00001974"/>
    </source>
</evidence>
<proteinExistence type="predicted"/>
<dbReference type="Gene3D" id="1.10.45.10">
    <property type="entry name" value="Vanillyl-alcohol Oxidase, Chain A, domain 4"/>
    <property type="match status" value="1"/>
</dbReference>
<reference evidence="7" key="1">
    <citation type="submission" date="2021-05" db="EMBL/GenBank/DDBJ databases">
        <title>Energy efficiency and biological interactions define the core microbiome of deep oligotrophic groundwater.</title>
        <authorList>
            <person name="Mehrshad M."/>
            <person name="Lopez-Fernandez M."/>
            <person name="Bell E."/>
            <person name="Bernier-Latmani R."/>
            <person name="Bertilsson S."/>
            <person name="Dopson M."/>
        </authorList>
    </citation>
    <scope>NUCLEOTIDE SEQUENCE</scope>
    <source>
        <strain evidence="7">Modern_marine.mb.64</strain>
    </source>
</reference>
<evidence type="ECO:0000256" key="4">
    <source>
        <dbReference type="ARBA" id="ARBA00023002"/>
    </source>
</evidence>
<gene>
    <name evidence="7" type="ORF">KJ970_07945</name>
</gene>
<dbReference type="PANTHER" id="PTHR42934">
    <property type="entry name" value="GLYCOLATE OXIDASE SUBUNIT GLCD"/>
    <property type="match status" value="1"/>
</dbReference>
<dbReference type="SUPFAM" id="SSF55103">
    <property type="entry name" value="FAD-linked oxidases, C-terminal domain"/>
    <property type="match status" value="2"/>
</dbReference>
<dbReference type="GO" id="GO:0071949">
    <property type="term" value="F:FAD binding"/>
    <property type="evidence" value="ECO:0007669"/>
    <property type="project" value="InterPro"/>
</dbReference>
<evidence type="ECO:0000313" key="7">
    <source>
        <dbReference type="EMBL" id="MBU2690848.1"/>
    </source>
</evidence>
<dbReference type="Pfam" id="PF01565">
    <property type="entry name" value="FAD_binding_4"/>
    <property type="match status" value="2"/>
</dbReference>
<dbReference type="PANTHER" id="PTHR42934:SF1">
    <property type="entry name" value="GLYCOLATE OXIDASE SUBUNIT GLCD"/>
    <property type="match status" value="1"/>
</dbReference>
<sequence>MPSRIGAELLDRLTSLLGSEGVGRDLPRRHAFAADAMPAAAGVPEMVLSPSRYDQVAPLIQLLHDAGIPYVPRGAGTGLSGGAAADEFEAVLSLARLRRIHRIDPVRRIAVVESGVVNIALSQAAAPWGLEFAPDPSSETVCTIGGNIAENASGPHTLKYGVTRAHLLALEMVLPDGRTMVFPSYADRLEDLLPYPPVDIPGPDLVSLMTGSEGTLGVVTRAIVRLSPTPEKTATLSGYFKSIDDAVDSVTKLLASGFLPAAVEMIDDVVLDMVSRTFSMPVPSAARAFLLVEVDGLAEAVAFEASRVEEIFQSSGALDSRRAQTPGERESLWAARKKTFGALGRVASNYFVHDGVVPRSRLAGVLREIKRFSAEYRLQTANIFHAGDGNVHPTILLDIENPDEVERSERLGEEILKLCVRAGGTITGEHGVGLEKRRLMKEIFTGAQMDLQKALRDLFNPKGLSNPRKIFPPDEDPPEEHPLDGPPPEEGAADFPRRSVEGAAGGSFQPETGAEVEQILDEAQRAGRRIRILGAGTIPLNDFIMDPSPESDLELDLTRLRGIRQVEPDDLTVELSCGSTLSDVTRALAPHNLWVPLDAPDPDRTTIGGILAVGYTGQRCGRWGPLRHRVLSLEVCVPGHGRQTWGRAVSKNVAGYDVAHMLVGSMGTLGVFTKAVLRAEPFPSVRRSAILCARWLILERLAGILLRSYLPWSHLDLVMAAGGGGSGNLEPEAVLLVGCEGSPEIHGRLCKELETIVKGTAGIEWRDTSSVEEDLRGRWGPLSSGAGGTKLNRRIYLDPVRGPGECAALCRRLRGSEARIQLHLRTGLLSLAARPEVLEGIQAPDGWSSGGSPEAASGRQLMWWRRLKRIFDPGDVLNPGLMPAVQKTRGESHER</sequence>
<dbReference type="InterPro" id="IPR016167">
    <property type="entry name" value="FAD-bd_PCMH_sub1"/>
</dbReference>
<feature type="region of interest" description="Disordered" evidence="5">
    <location>
        <begin position="463"/>
        <end position="514"/>
    </location>
</feature>
<comment type="caution">
    <text evidence="7">The sequence shown here is derived from an EMBL/GenBank/DDBJ whole genome shotgun (WGS) entry which is preliminary data.</text>
</comment>
<keyword evidence="4" id="KW-0560">Oxidoreductase</keyword>
<organism evidence="7 8">
    <name type="scientific">Eiseniibacteriota bacterium</name>
    <dbReference type="NCBI Taxonomy" id="2212470"/>
    <lineage>
        <taxon>Bacteria</taxon>
        <taxon>Candidatus Eiseniibacteriota</taxon>
    </lineage>
</organism>
<evidence type="ECO:0000256" key="3">
    <source>
        <dbReference type="ARBA" id="ARBA00022827"/>
    </source>
</evidence>
<evidence type="ECO:0000256" key="2">
    <source>
        <dbReference type="ARBA" id="ARBA00022630"/>
    </source>
</evidence>
<dbReference type="InterPro" id="IPR036318">
    <property type="entry name" value="FAD-bd_PCMH-like_sf"/>
</dbReference>
<keyword evidence="2" id="KW-0285">Flavoprotein</keyword>
<dbReference type="Gene3D" id="3.30.70.2740">
    <property type="match status" value="1"/>
</dbReference>
<dbReference type="InterPro" id="IPR051914">
    <property type="entry name" value="FAD-linked_OxidoTrans_Type4"/>
</dbReference>
<comment type="cofactor">
    <cofactor evidence="1">
        <name>FAD</name>
        <dbReference type="ChEBI" id="CHEBI:57692"/>
    </cofactor>
</comment>
<dbReference type="Proteomes" id="UP000777784">
    <property type="component" value="Unassembled WGS sequence"/>
</dbReference>
<protein>
    <submittedName>
        <fullName evidence="7">FAD-binding oxidoreductase</fullName>
    </submittedName>
</protein>
<dbReference type="AlphaFoldDB" id="A0A948WCE4"/>
<dbReference type="Gene3D" id="3.30.465.10">
    <property type="match status" value="2"/>
</dbReference>
<dbReference type="Gene3D" id="3.30.70.2190">
    <property type="match status" value="1"/>
</dbReference>
<dbReference type="InterPro" id="IPR016166">
    <property type="entry name" value="FAD-bd_PCMH"/>
</dbReference>
<dbReference type="EMBL" id="JAHJDP010000038">
    <property type="protein sequence ID" value="MBU2690848.1"/>
    <property type="molecule type" value="Genomic_DNA"/>
</dbReference>
<evidence type="ECO:0000259" key="6">
    <source>
        <dbReference type="PROSITE" id="PS51387"/>
    </source>
</evidence>
<dbReference type="PROSITE" id="PS51387">
    <property type="entry name" value="FAD_PCMH"/>
    <property type="match status" value="2"/>
</dbReference>
<feature type="domain" description="FAD-binding PCMH-type" evidence="6">
    <location>
        <begin position="500"/>
        <end position="682"/>
    </location>
</feature>
<accession>A0A948WCE4</accession>
<dbReference type="InterPro" id="IPR004113">
    <property type="entry name" value="FAD-bd_oxidored_4_C"/>
</dbReference>
<dbReference type="InterPro" id="IPR016171">
    <property type="entry name" value="Vanillyl_alc_oxidase_C-sub2"/>
</dbReference>
<keyword evidence="3" id="KW-0274">FAD</keyword>
<dbReference type="Pfam" id="PF02913">
    <property type="entry name" value="FAD-oxidase_C"/>
    <property type="match status" value="1"/>
</dbReference>
<evidence type="ECO:0000313" key="8">
    <source>
        <dbReference type="Proteomes" id="UP000777784"/>
    </source>
</evidence>
<dbReference type="SUPFAM" id="SSF56176">
    <property type="entry name" value="FAD-binding/transporter-associated domain-like"/>
    <property type="match status" value="2"/>
</dbReference>